<dbReference type="InterPro" id="IPR003765">
    <property type="entry name" value="NO3_reductase_chaperone_NarJ"/>
</dbReference>
<accession>A0A5C5UTA7</accession>
<dbReference type="Pfam" id="PF02613">
    <property type="entry name" value="Nitrate_red_del"/>
    <property type="match status" value="1"/>
</dbReference>
<sequence>MTTFCSPVRMTMQQRQLTHMACSLLLDYPNTEFVETIAVTESQLPELPLPIATELTKFCTHVRDNGIRWLAEHYVTTFDQRRRCSLYLSYYSVGDTRQRGAAILAFQDAIHDLGFELARKELPDHVCVVLEASALADAAAHKVAVEMLAAHRDGLEVLRTALTGLESPYAHVITALCMSLPQIDAETIAYYHDLIHQGPPAELVGIGTPLPFPTTVS</sequence>
<dbReference type="OrthoDB" id="4307003at2"/>
<dbReference type="Gene3D" id="1.10.3480.10">
    <property type="entry name" value="TorD-like"/>
    <property type="match status" value="1"/>
</dbReference>
<reference evidence="2 3" key="1">
    <citation type="submission" date="2019-08" db="EMBL/GenBank/DDBJ databases">
        <authorList>
            <person name="Lei W."/>
        </authorList>
    </citation>
    <scope>NUCLEOTIDE SEQUENCE [LARGE SCALE GENOMIC DNA]</scope>
    <source>
        <strain evidence="2 3">CCUG 58627</strain>
    </source>
</reference>
<keyword evidence="3" id="KW-1185">Reference proteome</keyword>
<dbReference type="GO" id="GO:0042128">
    <property type="term" value="P:nitrate assimilation"/>
    <property type="evidence" value="ECO:0007669"/>
    <property type="project" value="UniProtKB-KW"/>
</dbReference>
<proteinExistence type="predicted"/>
<dbReference type="GO" id="GO:0016530">
    <property type="term" value="F:metallochaperone activity"/>
    <property type="evidence" value="ECO:0007669"/>
    <property type="project" value="TreeGrafter"/>
</dbReference>
<evidence type="ECO:0000256" key="1">
    <source>
        <dbReference type="ARBA" id="ARBA00023063"/>
    </source>
</evidence>
<dbReference type="AlphaFoldDB" id="A0A5C5UTA7"/>
<dbReference type="GO" id="GO:0051082">
    <property type="term" value="F:unfolded protein binding"/>
    <property type="evidence" value="ECO:0007669"/>
    <property type="project" value="InterPro"/>
</dbReference>
<dbReference type="RefSeq" id="WP_146323288.1">
    <property type="nucleotide sequence ID" value="NZ_BAABLR010000075.1"/>
</dbReference>
<organism evidence="2 3">
    <name type="scientific">Corynebacterium canis</name>
    <dbReference type="NCBI Taxonomy" id="679663"/>
    <lineage>
        <taxon>Bacteria</taxon>
        <taxon>Bacillati</taxon>
        <taxon>Actinomycetota</taxon>
        <taxon>Actinomycetes</taxon>
        <taxon>Mycobacteriales</taxon>
        <taxon>Corynebacteriaceae</taxon>
        <taxon>Corynebacterium</taxon>
    </lineage>
</organism>
<dbReference type="InterPro" id="IPR036411">
    <property type="entry name" value="TorD-like_sf"/>
</dbReference>
<evidence type="ECO:0000313" key="2">
    <source>
        <dbReference type="EMBL" id="TWT28832.1"/>
    </source>
</evidence>
<protein>
    <submittedName>
        <fullName evidence="2">Nitrate reductase molybdenum cofactor assembly chaperone</fullName>
    </submittedName>
</protein>
<dbReference type="NCBIfam" id="TIGR00684">
    <property type="entry name" value="narJ"/>
    <property type="match status" value="1"/>
</dbReference>
<dbReference type="GO" id="GO:0051131">
    <property type="term" value="P:chaperone-mediated protein complex assembly"/>
    <property type="evidence" value="ECO:0007669"/>
    <property type="project" value="InterPro"/>
</dbReference>
<evidence type="ECO:0000313" key="3">
    <source>
        <dbReference type="Proteomes" id="UP000320791"/>
    </source>
</evidence>
<dbReference type="InterPro" id="IPR020945">
    <property type="entry name" value="DMSO/NO3_reduct_chaperone"/>
</dbReference>
<dbReference type="PANTHER" id="PTHR43680">
    <property type="entry name" value="NITRATE REDUCTASE MOLYBDENUM COFACTOR ASSEMBLY CHAPERONE"/>
    <property type="match status" value="1"/>
</dbReference>
<dbReference type="EMBL" id="VOHM01000002">
    <property type="protein sequence ID" value="TWT28832.1"/>
    <property type="molecule type" value="Genomic_DNA"/>
</dbReference>
<comment type="caution">
    <text evidence="2">The sequence shown here is derived from an EMBL/GenBank/DDBJ whole genome shotgun (WGS) entry which is preliminary data.</text>
</comment>
<name>A0A5C5UTA7_9CORY</name>
<keyword evidence="1" id="KW-0534">Nitrate assimilation</keyword>
<dbReference type="Proteomes" id="UP000320791">
    <property type="component" value="Unassembled WGS sequence"/>
</dbReference>
<gene>
    <name evidence="2" type="primary">narJ</name>
    <name evidence="2" type="ORF">FRX94_01180</name>
</gene>
<dbReference type="PANTHER" id="PTHR43680:SF2">
    <property type="entry name" value="NITRATE REDUCTASE MOLYBDENUM COFACTOR ASSEMBLY CHAPERONE NARJ"/>
    <property type="match status" value="1"/>
</dbReference>
<dbReference type="SUPFAM" id="SSF89155">
    <property type="entry name" value="TorD-like"/>
    <property type="match status" value="1"/>
</dbReference>